<protein>
    <submittedName>
        <fullName evidence="2">Uncharacterized protein</fullName>
    </submittedName>
</protein>
<feature type="compositionally biased region" description="Low complexity" evidence="1">
    <location>
        <begin position="18"/>
        <end position="35"/>
    </location>
</feature>
<feature type="region of interest" description="Disordered" evidence="1">
    <location>
        <begin position="1"/>
        <end position="168"/>
    </location>
</feature>
<feature type="compositionally biased region" description="Basic and acidic residues" evidence="1">
    <location>
        <begin position="265"/>
        <end position="290"/>
    </location>
</feature>
<feature type="compositionally biased region" description="Basic residues" evidence="1">
    <location>
        <begin position="330"/>
        <end position="342"/>
    </location>
</feature>
<dbReference type="EMBL" id="CADCUQ010000422">
    <property type="protein sequence ID" value="CAA9403409.1"/>
    <property type="molecule type" value="Genomic_DNA"/>
</dbReference>
<evidence type="ECO:0000313" key="2">
    <source>
        <dbReference type="EMBL" id="CAA9403409.1"/>
    </source>
</evidence>
<reference evidence="2" key="1">
    <citation type="submission" date="2020-02" db="EMBL/GenBank/DDBJ databases">
        <authorList>
            <person name="Meier V. D."/>
        </authorList>
    </citation>
    <scope>NUCLEOTIDE SEQUENCE</scope>
    <source>
        <strain evidence="2">AVDCRST_MAG64</strain>
    </source>
</reference>
<feature type="compositionally biased region" description="Basic residues" evidence="1">
    <location>
        <begin position="390"/>
        <end position="399"/>
    </location>
</feature>
<feature type="region of interest" description="Disordered" evidence="1">
    <location>
        <begin position="188"/>
        <end position="420"/>
    </location>
</feature>
<gene>
    <name evidence="2" type="ORF">AVDCRST_MAG64-1855</name>
</gene>
<feature type="non-terminal residue" evidence="2">
    <location>
        <position position="420"/>
    </location>
</feature>
<feature type="compositionally biased region" description="Acidic residues" evidence="1">
    <location>
        <begin position="1"/>
        <end position="11"/>
    </location>
</feature>
<feature type="compositionally biased region" description="Basic residues" evidence="1">
    <location>
        <begin position="291"/>
        <end position="301"/>
    </location>
</feature>
<feature type="compositionally biased region" description="Basic and acidic residues" evidence="1">
    <location>
        <begin position="319"/>
        <end position="329"/>
    </location>
</feature>
<feature type="compositionally biased region" description="Basic residues" evidence="1">
    <location>
        <begin position="73"/>
        <end position="86"/>
    </location>
</feature>
<feature type="compositionally biased region" description="Basic and acidic residues" evidence="1">
    <location>
        <begin position="241"/>
        <end position="254"/>
    </location>
</feature>
<evidence type="ECO:0000256" key="1">
    <source>
        <dbReference type="SAM" id="MobiDB-lite"/>
    </source>
</evidence>
<accession>A0A6J4P4F0</accession>
<sequence length="420" mass="45080">AATEPAADDDNDPRRPAPDGGRQAGHPACRGGVPVRRVRPFQAAGGRGYQYRSRIGTGLASGHGRSGRSTPGTRRRGGRVRHRLRHREAAVARGGPRRVRQGAGGPGGDGQPAPDGLPRGRAGGPQGRQADPRLGPGQLALHGHVRAGVAGQPLGQPDPAGGEPRVVADGVRRVAGAVRRVRVEVQVDELRDHRDGAPGARRVGRDRGQAGVGPVQVRPHAPQPVQQRPGDARAPGLRLPRQVERPGDGRRPEPEVPAVHARAGARRDRDEQQHRQHDEGHGPARAEHVRRAVRLRERRHRLPEERRGALGPPSGRVPPVHDVEREPVLRTRRRVEHARAAGRGRAVPRVPDDRAGAAAVARPRVPPGQPGGAGRVRGQPVRRLPEVRPARRPPRHRLRAAAGRGRPQPARVLGAQQRAV</sequence>
<organism evidence="2">
    <name type="scientific">uncultured Phycisphaerae bacterium</name>
    <dbReference type="NCBI Taxonomy" id="904963"/>
    <lineage>
        <taxon>Bacteria</taxon>
        <taxon>Pseudomonadati</taxon>
        <taxon>Planctomycetota</taxon>
        <taxon>Phycisphaerae</taxon>
        <taxon>environmental samples</taxon>
    </lineage>
</organism>
<feature type="compositionally biased region" description="Low complexity" evidence="1">
    <location>
        <begin position="111"/>
        <end position="120"/>
    </location>
</feature>
<feature type="compositionally biased region" description="Low complexity" evidence="1">
    <location>
        <begin position="400"/>
        <end position="411"/>
    </location>
</feature>
<feature type="non-terminal residue" evidence="2">
    <location>
        <position position="1"/>
    </location>
</feature>
<proteinExistence type="predicted"/>
<name>A0A6J4P4F0_9BACT</name>
<dbReference type="AlphaFoldDB" id="A0A6J4P4F0"/>